<dbReference type="Pfam" id="PF04964">
    <property type="entry name" value="Flp_Fap"/>
    <property type="match status" value="1"/>
</dbReference>
<dbReference type="HOGENOM" id="CLU_171854_2_1_6"/>
<sequence>MNTFLTKCYVAAHVRFHEFGKDQRGVTAIEYALIGVAMATLLAFILGDQNSGFLGALKETFDKIAEAIKSVTISKTTP</sequence>
<name>A0A097R1E0_HAFAL</name>
<dbReference type="PATRIC" id="fig|1453496.5.peg.1843"/>
<dbReference type="Proteomes" id="UP000029986">
    <property type="component" value="Chromosome"/>
</dbReference>
<evidence type="ECO:0000313" key="3">
    <source>
        <dbReference type="Proteomes" id="UP000029986"/>
    </source>
</evidence>
<keyword evidence="3" id="KW-1185">Reference proteome</keyword>
<gene>
    <name evidence="2" type="ORF">AT03_09210</name>
</gene>
<dbReference type="KEGG" id="hav:AT03_09210"/>
<dbReference type="EMBL" id="CP009706">
    <property type="protein sequence ID" value="AIU72548.1"/>
    <property type="molecule type" value="Genomic_DNA"/>
</dbReference>
<keyword evidence="1" id="KW-0812">Transmembrane</keyword>
<dbReference type="InterPro" id="IPR007047">
    <property type="entry name" value="Flp_Fap"/>
</dbReference>
<dbReference type="eggNOG" id="COG3847">
    <property type="taxonomic scope" value="Bacteria"/>
</dbReference>
<organism evidence="2 3">
    <name type="scientific">Hafnia alvei FB1</name>
    <dbReference type="NCBI Taxonomy" id="1453496"/>
    <lineage>
        <taxon>Bacteria</taxon>
        <taxon>Pseudomonadati</taxon>
        <taxon>Pseudomonadota</taxon>
        <taxon>Gammaproteobacteria</taxon>
        <taxon>Enterobacterales</taxon>
        <taxon>Hafniaceae</taxon>
        <taxon>Hafnia</taxon>
    </lineage>
</organism>
<dbReference type="AlphaFoldDB" id="A0A097R1E0"/>
<dbReference type="OrthoDB" id="5690605at2"/>
<evidence type="ECO:0000256" key="1">
    <source>
        <dbReference type="SAM" id="Phobius"/>
    </source>
</evidence>
<accession>A0A097R1E0</accession>
<evidence type="ECO:0000313" key="2">
    <source>
        <dbReference type="EMBL" id="AIU72548.1"/>
    </source>
</evidence>
<reference evidence="2 3" key="1">
    <citation type="journal article" date="2014" name="Gut Pathog.">
        <title>Gene clusters of Hafnia alvei strain FB1 important in survival and pathogenesis: a draft genome perspective.</title>
        <authorList>
            <person name="Tan J.Y."/>
            <person name="Yin W.F."/>
            <person name="Chan K.G."/>
        </authorList>
    </citation>
    <scope>NUCLEOTIDE SEQUENCE [LARGE SCALE GENOMIC DNA]</scope>
    <source>
        <strain evidence="2 3">FB1</strain>
    </source>
</reference>
<feature type="transmembrane region" description="Helical" evidence="1">
    <location>
        <begin position="28"/>
        <end position="47"/>
    </location>
</feature>
<dbReference type="GeneID" id="56891525"/>
<keyword evidence="1" id="KW-1133">Transmembrane helix</keyword>
<protein>
    <submittedName>
        <fullName evidence="2">Pilus assembly protein PilA</fullName>
    </submittedName>
</protein>
<dbReference type="RefSeq" id="WP_025801724.1">
    <property type="nucleotide sequence ID" value="NZ_CP009706.1"/>
</dbReference>
<proteinExistence type="predicted"/>
<keyword evidence="1" id="KW-0472">Membrane</keyword>